<accession>A0A844B6G3</accession>
<evidence type="ECO:0000313" key="3">
    <source>
        <dbReference type="Proteomes" id="UP000487350"/>
    </source>
</evidence>
<reference evidence="2 3" key="1">
    <citation type="submission" date="2019-11" db="EMBL/GenBank/DDBJ databases">
        <title>Caenimonas koreensis gen. nov., sp. nov., isolated from activated sludge.</title>
        <authorList>
            <person name="Seung H.R."/>
        </authorList>
    </citation>
    <scope>NUCLEOTIDE SEQUENCE [LARGE SCALE GENOMIC DNA]</scope>
    <source>
        <strain evidence="2 3">EMB320</strain>
    </source>
</reference>
<protein>
    <submittedName>
        <fullName evidence="2">Uncharacterized protein</fullName>
    </submittedName>
</protein>
<proteinExistence type="predicted"/>
<name>A0A844B6G3_9BURK</name>
<sequence length="140" mass="15671">MTTGAFVREPGDIGQFIAACARSLQNRCHRLDGEGVKQPAHSRAVGGLRGERCSDSAQQQAKRRRLRFFDARQHVRLVNGGSKQASDVVLRYRRDGGCADGRGEPVRQVRGARRRLIAFQLEHDSALEWQAESTMELAQR</sequence>
<dbReference type="AlphaFoldDB" id="A0A844B6G3"/>
<organism evidence="2 3">
    <name type="scientific">Caenimonas koreensis DSM 17982</name>
    <dbReference type="NCBI Taxonomy" id="1121255"/>
    <lineage>
        <taxon>Bacteria</taxon>
        <taxon>Pseudomonadati</taxon>
        <taxon>Pseudomonadota</taxon>
        <taxon>Betaproteobacteria</taxon>
        <taxon>Burkholderiales</taxon>
        <taxon>Comamonadaceae</taxon>
        <taxon>Caenimonas</taxon>
    </lineage>
</organism>
<comment type="caution">
    <text evidence="2">The sequence shown here is derived from an EMBL/GenBank/DDBJ whole genome shotgun (WGS) entry which is preliminary data.</text>
</comment>
<dbReference type="Proteomes" id="UP000487350">
    <property type="component" value="Unassembled WGS sequence"/>
</dbReference>
<dbReference type="EMBL" id="WJBU01000006">
    <property type="protein sequence ID" value="MRD47097.1"/>
    <property type="molecule type" value="Genomic_DNA"/>
</dbReference>
<evidence type="ECO:0000256" key="1">
    <source>
        <dbReference type="SAM" id="MobiDB-lite"/>
    </source>
</evidence>
<evidence type="ECO:0000313" key="2">
    <source>
        <dbReference type="EMBL" id="MRD47097.1"/>
    </source>
</evidence>
<gene>
    <name evidence="2" type="ORF">GHT07_07390</name>
</gene>
<keyword evidence="3" id="KW-1185">Reference proteome</keyword>
<feature type="region of interest" description="Disordered" evidence="1">
    <location>
        <begin position="39"/>
        <end position="59"/>
    </location>
</feature>